<dbReference type="EMBL" id="BAABBF010000003">
    <property type="protein sequence ID" value="GAA3706080.1"/>
    <property type="molecule type" value="Genomic_DNA"/>
</dbReference>
<organism evidence="2 3">
    <name type="scientific">Sphingomonas cynarae</name>
    <dbReference type="NCBI Taxonomy" id="930197"/>
    <lineage>
        <taxon>Bacteria</taxon>
        <taxon>Pseudomonadati</taxon>
        <taxon>Pseudomonadota</taxon>
        <taxon>Alphaproteobacteria</taxon>
        <taxon>Sphingomonadales</taxon>
        <taxon>Sphingomonadaceae</taxon>
        <taxon>Sphingomonas</taxon>
    </lineage>
</organism>
<name>A0ABP7DLI8_9SPHN</name>
<evidence type="ECO:0000259" key="1">
    <source>
        <dbReference type="Pfam" id="PF01590"/>
    </source>
</evidence>
<gene>
    <name evidence="2" type="ORF">GCM10022268_14560</name>
</gene>
<keyword evidence="3" id="KW-1185">Reference proteome</keyword>
<dbReference type="SUPFAM" id="SSF55781">
    <property type="entry name" value="GAF domain-like"/>
    <property type="match status" value="1"/>
</dbReference>
<accession>A0ABP7DLI8</accession>
<dbReference type="Gene3D" id="3.30.450.40">
    <property type="match status" value="1"/>
</dbReference>
<comment type="caution">
    <text evidence="2">The sequence shown here is derived from an EMBL/GenBank/DDBJ whole genome shotgun (WGS) entry which is preliminary data.</text>
</comment>
<feature type="domain" description="GAF" evidence="1">
    <location>
        <begin position="36"/>
        <end position="162"/>
    </location>
</feature>
<dbReference type="PANTHER" id="PTHR43102:SF2">
    <property type="entry name" value="GAF DOMAIN-CONTAINING PROTEIN"/>
    <property type="match status" value="1"/>
</dbReference>
<dbReference type="InterPro" id="IPR029016">
    <property type="entry name" value="GAF-like_dom_sf"/>
</dbReference>
<protein>
    <recommendedName>
        <fullName evidence="1">GAF domain-containing protein</fullName>
    </recommendedName>
</protein>
<dbReference type="RefSeq" id="WP_344692711.1">
    <property type="nucleotide sequence ID" value="NZ_BAABBF010000003.1"/>
</dbReference>
<evidence type="ECO:0000313" key="2">
    <source>
        <dbReference type="EMBL" id="GAA3706080.1"/>
    </source>
</evidence>
<proteinExistence type="predicted"/>
<dbReference type="Proteomes" id="UP001500523">
    <property type="component" value="Unassembled WGS sequence"/>
</dbReference>
<evidence type="ECO:0000313" key="3">
    <source>
        <dbReference type="Proteomes" id="UP001500523"/>
    </source>
</evidence>
<dbReference type="InterPro" id="IPR003018">
    <property type="entry name" value="GAF"/>
</dbReference>
<sequence>MGISIYQVAPEPANEAVREAAVIRSDALNATGVAELQSVVDRASALFDTSMAAISIVFRDWQYLIATKGIEPGVYRRATSFCGHAIMTPNDVFVVEDAEHDVRFAGNPSVLDDPVLRFYAGAPLLDTQGLPLGTLCVFDGAPRHALSRTQTTALAAMACEIVAVLGDHAVIADQPSATIEADRIRRMSI</sequence>
<reference evidence="3" key="1">
    <citation type="journal article" date="2019" name="Int. J. Syst. Evol. Microbiol.">
        <title>The Global Catalogue of Microorganisms (GCM) 10K type strain sequencing project: providing services to taxonomists for standard genome sequencing and annotation.</title>
        <authorList>
            <consortium name="The Broad Institute Genomics Platform"/>
            <consortium name="The Broad Institute Genome Sequencing Center for Infectious Disease"/>
            <person name="Wu L."/>
            <person name="Ma J."/>
        </authorList>
    </citation>
    <scope>NUCLEOTIDE SEQUENCE [LARGE SCALE GENOMIC DNA]</scope>
    <source>
        <strain evidence="3">JCM 17498</strain>
    </source>
</reference>
<dbReference type="Pfam" id="PF01590">
    <property type="entry name" value="GAF"/>
    <property type="match status" value="1"/>
</dbReference>
<dbReference type="PANTHER" id="PTHR43102">
    <property type="entry name" value="SLR1143 PROTEIN"/>
    <property type="match status" value="1"/>
</dbReference>